<sequence>MTLGEKQTIIEKEVLLPKQSRKEKARDLQLLQENLELILKHQDMILASPELFHSGPVDAVIGLIYMGGHRAPIGVLLRLWQQDLLMALCPHCAGRLYIFSAGGSPLSGINRATGICASCKQFVRTGLPSIGMVLKALKELKASLNRQRILRTRGQYFSFKDGLAGEPVPDVILEPGITPVSFEELLCRLKQHDTEKQ</sequence>
<proteinExistence type="predicted"/>
<protein>
    <submittedName>
        <fullName evidence="1">Uncharacterized protein</fullName>
    </submittedName>
</protein>
<dbReference type="KEGG" id="dol:Dole_0264"/>
<dbReference type="eggNOG" id="ENOG502ZNDB">
    <property type="taxonomic scope" value="Bacteria"/>
</dbReference>
<accession>A8ZS56</accession>
<dbReference type="AlphaFoldDB" id="A8ZS56"/>
<reference evidence="1 2" key="1">
    <citation type="submission" date="2007-10" db="EMBL/GenBank/DDBJ databases">
        <title>Complete sequence of Desulfococcus oleovorans Hxd3.</title>
        <authorList>
            <consortium name="US DOE Joint Genome Institute"/>
            <person name="Copeland A."/>
            <person name="Lucas S."/>
            <person name="Lapidus A."/>
            <person name="Barry K."/>
            <person name="Glavina del Rio T."/>
            <person name="Dalin E."/>
            <person name="Tice H."/>
            <person name="Pitluck S."/>
            <person name="Kiss H."/>
            <person name="Brettin T."/>
            <person name="Bruce D."/>
            <person name="Detter J.C."/>
            <person name="Han C."/>
            <person name="Schmutz J."/>
            <person name="Larimer F."/>
            <person name="Land M."/>
            <person name="Hauser L."/>
            <person name="Kyrpides N."/>
            <person name="Kim E."/>
            <person name="Wawrik B."/>
            <person name="Richardson P."/>
        </authorList>
    </citation>
    <scope>NUCLEOTIDE SEQUENCE [LARGE SCALE GENOMIC DNA]</scope>
    <source>
        <strain evidence="2">DSM 6200 / JCM 39069 / Hxd3</strain>
    </source>
</reference>
<keyword evidence="2" id="KW-1185">Reference proteome</keyword>
<dbReference type="OrthoDB" id="6709581at2"/>
<evidence type="ECO:0000313" key="1">
    <source>
        <dbReference type="EMBL" id="ABW66074.1"/>
    </source>
</evidence>
<gene>
    <name evidence="1" type="ordered locus">Dole_0264</name>
</gene>
<dbReference type="EMBL" id="CP000859">
    <property type="protein sequence ID" value="ABW66074.1"/>
    <property type="molecule type" value="Genomic_DNA"/>
</dbReference>
<dbReference type="HOGENOM" id="CLU_1382174_0_0_7"/>
<organism evidence="1 2">
    <name type="scientific">Desulfosudis oleivorans (strain DSM 6200 / JCM 39069 / Hxd3)</name>
    <name type="common">Desulfococcus oleovorans</name>
    <dbReference type="NCBI Taxonomy" id="96561"/>
    <lineage>
        <taxon>Bacteria</taxon>
        <taxon>Pseudomonadati</taxon>
        <taxon>Thermodesulfobacteriota</taxon>
        <taxon>Desulfobacteria</taxon>
        <taxon>Desulfobacterales</taxon>
        <taxon>Desulfosudaceae</taxon>
        <taxon>Desulfosudis</taxon>
    </lineage>
</organism>
<evidence type="ECO:0000313" key="2">
    <source>
        <dbReference type="Proteomes" id="UP000008561"/>
    </source>
</evidence>
<name>A8ZS56_DESOH</name>
<dbReference type="Proteomes" id="UP000008561">
    <property type="component" value="Chromosome"/>
</dbReference>
<dbReference type="RefSeq" id="WP_012173693.1">
    <property type="nucleotide sequence ID" value="NC_009943.1"/>
</dbReference>